<evidence type="ECO:0000313" key="1">
    <source>
        <dbReference type="EMBL" id="PWC25428.1"/>
    </source>
</evidence>
<reference evidence="2 4" key="2">
    <citation type="submission" date="2018-11" db="EMBL/GenBank/DDBJ databases">
        <title>Genome sequences of Brenneria nigrifluens and Brenneria rubrifaciens.</title>
        <authorList>
            <person name="Poret-Peterson A.T."/>
            <person name="McClean A.E."/>
            <person name="Kluepfel D.A."/>
        </authorList>
    </citation>
    <scope>NUCLEOTIDE SEQUENCE [LARGE SCALE GENOMIC DNA]</scope>
    <source>
        <strain evidence="2 4">ATCC 13028</strain>
    </source>
</reference>
<evidence type="ECO:0008006" key="5">
    <source>
        <dbReference type="Google" id="ProtNLM"/>
    </source>
</evidence>
<dbReference type="EMBL" id="QDKK01000004">
    <property type="protein sequence ID" value="PWC25428.1"/>
    <property type="molecule type" value="Genomic_DNA"/>
</dbReference>
<dbReference type="Proteomes" id="UP000303847">
    <property type="component" value="Chromosome"/>
</dbReference>
<protein>
    <recommendedName>
        <fullName evidence="5">Transcriptional regulator</fullName>
    </recommendedName>
</protein>
<accession>A0A2U1UUV6</accession>
<dbReference type="GO" id="GO:0003677">
    <property type="term" value="F:DNA binding"/>
    <property type="evidence" value="ECO:0007669"/>
    <property type="project" value="InterPro"/>
</dbReference>
<reference evidence="1 3" key="1">
    <citation type="submission" date="2018-04" db="EMBL/GenBank/DDBJ databases">
        <title>Brenneria corticis sp.nov.</title>
        <authorList>
            <person name="Li Y."/>
        </authorList>
    </citation>
    <scope>NUCLEOTIDE SEQUENCE [LARGE SCALE GENOMIC DNA]</scope>
    <source>
        <strain evidence="1 3">LMG 2694</strain>
    </source>
</reference>
<dbReference type="OrthoDB" id="6693632at2"/>
<dbReference type="Gene3D" id="1.10.260.40">
    <property type="entry name" value="lambda repressor-like DNA-binding domains"/>
    <property type="match status" value="1"/>
</dbReference>
<gene>
    <name evidence="1" type="ORF">DDT54_05900</name>
    <name evidence="2" type="ORF">EH206_13855</name>
</gene>
<organism evidence="1 3">
    <name type="scientific">Brenneria nigrifluens DSM 30175 = ATCC 13028</name>
    <dbReference type="NCBI Taxonomy" id="1121120"/>
    <lineage>
        <taxon>Bacteria</taxon>
        <taxon>Pseudomonadati</taxon>
        <taxon>Pseudomonadota</taxon>
        <taxon>Gammaproteobacteria</taxon>
        <taxon>Enterobacterales</taxon>
        <taxon>Pectobacteriaceae</taxon>
        <taxon>Brenneria</taxon>
    </lineage>
</organism>
<keyword evidence="4" id="KW-1185">Reference proteome</keyword>
<dbReference type="AlphaFoldDB" id="A0A2U1UUV6"/>
<evidence type="ECO:0000313" key="3">
    <source>
        <dbReference type="Proteomes" id="UP000295985"/>
    </source>
</evidence>
<dbReference type="Pfam" id="PF14549">
    <property type="entry name" value="P22_Cro"/>
    <property type="match status" value="1"/>
</dbReference>
<proteinExistence type="predicted"/>
<sequence>MLKIEAVNFFGSKTKLAEAAGVSQASVSRWGDVIPERRAARLERITNGALKYDPALYQNRDGLNKGAA</sequence>
<dbReference type="RefSeq" id="WP_009113397.1">
    <property type="nucleotide sequence ID" value="NZ_CP034036.1"/>
</dbReference>
<evidence type="ECO:0000313" key="4">
    <source>
        <dbReference type="Proteomes" id="UP000303847"/>
    </source>
</evidence>
<evidence type="ECO:0000313" key="2">
    <source>
        <dbReference type="EMBL" id="QCR05178.1"/>
    </source>
</evidence>
<dbReference type="Proteomes" id="UP000295985">
    <property type="component" value="Unassembled WGS sequence"/>
</dbReference>
<dbReference type="SUPFAM" id="SSF47413">
    <property type="entry name" value="lambda repressor-like DNA-binding domains"/>
    <property type="match status" value="1"/>
</dbReference>
<dbReference type="InterPro" id="IPR010982">
    <property type="entry name" value="Lambda_DNA-bd_dom_sf"/>
</dbReference>
<name>A0A2U1UUV6_9GAMM</name>
<dbReference type="EMBL" id="CP034036">
    <property type="protein sequence ID" value="QCR05178.1"/>
    <property type="molecule type" value="Genomic_DNA"/>
</dbReference>